<dbReference type="Pfam" id="PF03999">
    <property type="entry name" value="MAP65_ASE1"/>
    <property type="match status" value="1"/>
</dbReference>
<feature type="compositionally biased region" description="Polar residues" evidence="1">
    <location>
        <begin position="541"/>
        <end position="550"/>
    </location>
</feature>
<gene>
    <name evidence="2" type="ORF">AAG570_002007</name>
</gene>
<sequence>MGDYGEEEFSEEMFIKEAASLTDNALSRLLKLWERMYEMTTELKRQRGIQFIQHLSEFYEDMYRCEMQKQKCLQEDIISKRKEISELGKELHLTIDTNSVSDEPTKVCISALNDIFKEYQGIKDKRMTRLKRLKQEENQLCEHLGEVCSIAITGVPSEEELELLDHRIFELQEEKVRRIEEYTQIKGCMAKLLNSLEMQPRSSIENEFLSGTHDTFKLSQKNMETIKESLHSLQEVYNENENRCMVLWSQVQDMWSRINEDEDRCTKFREKHKGISVSVMNAIKIELERCIELRRANLGTLIEVTKHKLEEAWDKMTYTEEQRQYFEPYFTKHCSEDILNLLELEVQKLRGHYENNIEIYRLAEKRQELWDRMIHLDQLAQDKNRLFNNRGGQLLKEERERKTIDVNLPKIDKQLQQHIEIYQNRYNTPFTWHGYDLLNKINSDWEEQNTLKKTKQLLRKAEHAKAIEMEARLGTQTSTKRKMVITPKGGDTVGGKQMKIGTGTDLQKPLSATTPNALDRTVVLAQGKRKKGRCAEPRTPLGTTPSQYGHLSSESLDSIASYTCFKDEIEEKSDAGNWATTSERRVLRDLCWGNTPGRSCPGSREDPMRTPKSTRKPAVRTPGGVTPTSRLITTPRSASKRVIATPRLLSAKSCFNLKL</sequence>
<dbReference type="InterPro" id="IPR007145">
    <property type="entry name" value="MAP65_Ase1_PRC1"/>
</dbReference>
<feature type="region of interest" description="Disordered" evidence="1">
    <location>
        <begin position="485"/>
        <end position="512"/>
    </location>
</feature>
<keyword evidence="3" id="KW-1185">Reference proteome</keyword>
<evidence type="ECO:0000313" key="3">
    <source>
        <dbReference type="Proteomes" id="UP001558652"/>
    </source>
</evidence>
<evidence type="ECO:0008006" key="4">
    <source>
        <dbReference type="Google" id="ProtNLM"/>
    </source>
</evidence>
<dbReference type="EMBL" id="JBFDAA010000011">
    <property type="protein sequence ID" value="KAL1124237.1"/>
    <property type="molecule type" value="Genomic_DNA"/>
</dbReference>
<dbReference type="PANTHER" id="PTHR19321:SF41">
    <property type="entry name" value="FASCETTO-RELATED"/>
    <property type="match status" value="1"/>
</dbReference>
<dbReference type="AlphaFoldDB" id="A0ABD0YP47"/>
<dbReference type="Gene3D" id="1.20.58.1520">
    <property type="match status" value="1"/>
</dbReference>
<organism evidence="2 3">
    <name type="scientific">Ranatra chinensis</name>
    <dbReference type="NCBI Taxonomy" id="642074"/>
    <lineage>
        <taxon>Eukaryota</taxon>
        <taxon>Metazoa</taxon>
        <taxon>Ecdysozoa</taxon>
        <taxon>Arthropoda</taxon>
        <taxon>Hexapoda</taxon>
        <taxon>Insecta</taxon>
        <taxon>Pterygota</taxon>
        <taxon>Neoptera</taxon>
        <taxon>Paraneoptera</taxon>
        <taxon>Hemiptera</taxon>
        <taxon>Heteroptera</taxon>
        <taxon>Panheteroptera</taxon>
        <taxon>Nepomorpha</taxon>
        <taxon>Nepidae</taxon>
        <taxon>Ranatrinae</taxon>
        <taxon>Ranatra</taxon>
    </lineage>
</organism>
<evidence type="ECO:0000256" key="1">
    <source>
        <dbReference type="SAM" id="MobiDB-lite"/>
    </source>
</evidence>
<proteinExistence type="predicted"/>
<dbReference type="PANTHER" id="PTHR19321">
    <property type="entry name" value="PROTEIN REGULATOR OF CYTOKINESIS 1 PRC1-RELATED"/>
    <property type="match status" value="1"/>
</dbReference>
<reference evidence="2 3" key="1">
    <citation type="submission" date="2024-07" db="EMBL/GenBank/DDBJ databases">
        <title>Chromosome-level genome assembly of the water stick insect Ranatra chinensis (Heteroptera: Nepidae).</title>
        <authorList>
            <person name="Liu X."/>
        </authorList>
    </citation>
    <scope>NUCLEOTIDE SEQUENCE [LARGE SCALE GENOMIC DNA]</scope>
    <source>
        <strain evidence="2">Cailab_2021Rc</strain>
        <tissue evidence="2">Muscle</tissue>
    </source>
</reference>
<feature type="region of interest" description="Disordered" evidence="1">
    <location>
        <begin position="528"/>
        <end position="550"/>
    </location>
</feature>
<feature type="compositionally biased region" description="Polar residues" evidence="1">
    <location>
        <begin position="626"/>
        <end position="637"/>
    </location>
</feature>
<name>A0ABD0YP47_9HEMI</name>
<accession>A0ABD0YP47</accession>
<feature type="region of interest" description="Disordered" evidence="1">
    <location>
        <begin position="596"/>
        <end position="637"/>
    </location>
</feature>
<evidence type="ECO:0000313" key="2">
    <source>
        <dbReference type="EMBL" id="KAL1124237.1"/>
    </source>
</evidence>
<comment type="caution">
    <text evidence="2">The sequence shown here is derived from an EMBL/GenBank/DDBJ whole genome shotgun (WGS) entry which is preliminary data.</text>
</comment>
<protein>
    <recommendedName>
        <fullName evidence="4">Protein regulator of cytokinesis 1</fullName>
    </recommendedName>
</protein>
<dbReference type="Proteomes" id="UP001558652">
    <property type="component" value="Unassembled WGS sequence"/>
</dbReference>